<sequence length="64" mass="6779">MHNTTRELPSPTHDDTSGYNSDAAGLRSRRKQISASSQSSSSFCSTSSPPKSGCVQTIMSSSKL</sequence>
<evidence type="ECO:0000256" key="1">
    <source>
        <dbReference type="SAM" id="MobiDB-lite"/>
    </source>
</evidence>
<evidence type="ECO:0000313" key="2">
    <source>
        <dbReference type="EMBL" id="KAF2550052.1"/>
    </source>
</evidence>
<feature type="compositionally biased region" description="Polar residues" evidence="1">
    <location>
        <begin position="54"/>
        <end position="64"/>
    </location>
</feature>
<reference evidence="2" key="1">
    <citation type="submission" date="2019-12" db="EMBL/GenBank/DDBJ databases">
        <title>Genome sequencing and annotation of Brassica cretica.</title>
        <authorList>
            <person name="Studholme D.J."/>
            <person name="Sarris P.F."/>
        </authorList>
    </citation>
    <scope>NUCLEOTIDE SEQUENCE</scope>
    <source>
        <strain evidence="2">PFS-001/15</strain>
        <tissue evidence="2">Leaf</tissue>
    </source>
</reference>
<dbReference type="AlphaFoldDB" id="A0A8S9H1B1"/>
<accession>A0A8S9H1B1</accession>
<feature type="region of interest" description="Disordered" evidence="1">
    <location>
        <begin position="1"/>
        <end position="64"/>
    </location>
</feature>
<dbReference type="EMBL" id="QGKW02001988">
    <property type="protein sequence ID" value="KAF2550052.1"/>
    <property type="molecule type" value="Genomic_DNA"/>
</dbReference>
<feature type="compositionally biased region" description="Low complexity" evidence="1">
    <location>
        <begin position="33"/>
        <end position="52"/>
    </location>
</feature>
<gene>
    <name evidence="2" type="ORF">F2Q68_00035812</name>
</gene>
<evidence type="ECO:0000313" key="3">
    <source>
        <dbReference type="Proteomes" id="UP000712281"/>
    </source>
</evidence>
<proteinExistence type="predicted"/>
<organism evidence="2 3">
    <name type="scientific">Brassica cretica</name>
    <name type="common">Mustard</name>
    <dbReference type="NCBI Taxonomy" id="69181"/>
    <lineage>
        <taxon>Eukaryota</taxon>
        <taxon>Viridiplantae</taxon>
        <taxon>Streptophyta</taxon>
        <taxon>Embryophyta</taxon>
        <taxon>Tracheophyta</taxon>
        <taxon>Spermatophyta</taxon>
        <taxon>Magnoliopsida</taxon>
        <taxon>eudicotyledons</taxon>
        <taxon>Gunneridae</taxon>
        <taxon>Pentapetalae</taxon>
        <taxon>rosids</taxon>
        <taxon>malvids</taxon>
        <taxon>Brassicales</taxon>
        <taxon>Brassicaceae</taxon>
        <taxon>Brassiceae</taxon>
        <taxon>Brassica</taxon>
    </lineage>
</organism>
<dbReference type="Proteomes" id="UP000712281">
    <property type="component" value="Unassembled WGS sequence"/>
</dbReference>
<comment type="caution">
    <text evidence="2">The sequence shown here is derived from an EMBL/GenBank/DDBJ whole genome shotgun (WGS) entry which is preliminary data.</text>
</comment>
<protein>
    <submittedName>
        <fullName evidence="2">Uncharacterized protein</fullName>
    </submittedName>
</protein>
<name>A0A8S9H1B1_BRACR</name>